<gene>
    <name evidence="2" type="ORF">BDA96_10G122000</name>
</gene>
<protein>
    <submittedName>
        <fullName evidence="2">Uncharacterized protein</fullName>
    </submittedName>
</protein>
<feature type="compositionally biased region" description="Basic and acidic residues" evidence="1">
    <location>
        <begin position="1"/>
        <end position="10"/>
    </location>
</feature>
<name>A0A921U0R6_SORBI</name>
<reference evidence="2" key="2">
    <citation type="submission" date="2020-10" db="EMBL/GenBank/DDBJ databases">
        <authorList>
            <person name="Cooper E.A."/>
            <person name="Brenton Z.W."/>
            <person name="Flinn B.S."/>
            <person name="Jenkins J."/>
            <person name="Shu S."/>
            <person name="Flowers D."/>
            <person name="Luo F."/>
            <person name="Wang Y."/>
            <person name="Xia P."/>
            <person name="Barry K."/>
            <person name="Daum C."/>
            <person name="Lipzen A."/>
            <person name="Yoshinaga Y."/>
            <person name="Schmutz J."/>
            <person name="Saski C."/>
            <person name="Vermerris W."/>
            <person name="Kresovich S."/>
        </authorList>
    </citation>
    <scope>NUCLEOTIDE SEQUENCE</scope>
</reference>
<sequence>MPMRIERDLHMATGNGETSYTKNSRIQIKWSG</sequence>
<evidence type="ECO:0000313" key="3">
    <source>
        <dbReference type="Proteomes" id="UP000807115"/>
    </source>
</evidence>
<dbReference type="Proteomes" id="UP000807115">
    <property type="component" value="Chromosome 10"/>
</dbReference>
<reference evidence="2" key="1">
    <citation type="journal article" date="2019" name="BMC Genomics">
        <title>A new reference genome for Sorghum bicolor reveals high levels of sequence similarity between sweet and grain genotypes: implications for the genetics of sugar metabolism.</title>
        <authorList>
            <person name="Cooper E.A."/>
            <person name="Brenton Z.W."/>
            <person name="Flinn B.S."/>
            <person name="Jenkins J."/>
            <person name="Shu S."/>
            <person name="Flowers D."/>
            <person name="Luo F."/>
            <person name="Wang Y."/>
            <person name="Xia P."/>
            <person name="Barry K."/>
            <person name="Daum C."/>
            <person name="Lipzen A."/>
            <person name="Yoshinaga Y."/>
            <person name="Schmutz J."/>
            <person name="Saski C."/>
            <person name="Vermerris W."/>
            <person name="Kresovich S."/>
        </authorList>
    </citation>
    <scope>NUCLEOTIDE SEQUENCE</scope>
</reference>
<dbReference type="EMBL" id="CM027689">
    <property type="protein sequence ID" value="KAG0513670.1"/>
    <property type="molecule type" value="Genomic_DNA"/>
</dbReference>
<comment type="caution">
    <text evidence="2">The sequence shown here is derived from an EMBL/GenBank/DDBJ whole genome shotgun (WGS) entry which is preliminary data.</text>
</comment>
<organism evidence="2 3">
    <name type="scientific">Sorghum bicolor</name>
    <name type="common">Sorghum</name>
    <name type="synonym">Sorghum vulgare</name>
    <dbReference type="NCBI Taxonomy" id="4558"/>
    <lineage>
        <taxon>Eukaryota</taxon>
        <taxon>Viridiplantae</taxon>
        <taxon>Streptophyta</taxon>
        <taxon>Embryophyta</taxon>
        <taxon>Tracheophyta</taxon>
        <taxon>Spermatophyta</taxon>
        <taxon>Magnoliopsida</taxon>
        <taxon>Liliopsida</taxon>
        <taxon>Poales</taxon>
        <taxon>Poaceae</taxon>
        <taxon>PACMAD clade</taxon>
        <taxon>Panicoideae</taxon>
        <taxon>Andropogonodae</taxon>
        <taxon>Andropogoneae</taxon>
        <taxon>Sorghinae</taxon>
        <taxon>Sorghum</taxon>
    </lineage>
</organism>
<evidence type="ECO:0000256" key="1">
    <source>
        <dbReference type="SAM" id="MobiDB-lite"/>
    </source>
</evidence>
<dbReference type="AlphaFoldDB" id="A0A921U0R6"/>
<proteinExistence type="predicted"/>
<feature type="region of interest" description="Disordered" evidence="1">
    <location>
        <begin position="1"/>
        <end position="32"/>
    </location>
</feature>
<feature type="compositionally biased region" description="Polar residues" evidence="1">
    <location>
        <begin position="15"/>
        <end position="26"/>
    </location>
</feature>
<evidence type="ECO:0000313" key="2">
    <source>
        <dbReference type="EMBL" id="KAG0513670.1"/>
    </source>
</evidence>
<accession>A0A921U0R6</accession>